<dbReference type="InterPro" id="IPR001534">
    <property type="entry name" value="Transthyretin-like"/>
</dbReference>
<accession>A0ABD6EZ73</accession>
<dbReference type="Gene3D" id="2.60.40.3330">
    <property type="match status" value="1"/>
</dbReference>
<protein>
    <recommendedName>
        <fullName evidence="8">Transthyretin-like family protein</fullName>
    </recommendedName>
</protein>
<feature type="chain" id="PRO_5044868302" description="Transthyretin-like family protein" evidence="5">
    <location>
        <begin position="25"/>
        <end position="150"/>
    </location>
</feature>
<evidence type="ECO:0000256" key="4">
    <source>
        <dbReference type="ARBA" id="ARBA00022729"/>
    </source>
</evidence>
<feature type="signal peptide" evidence="5">
    <location>
        <begin position="1"/>
        <end position="24"/>
    </location>
</feature>
<dbReference type="EMBL" id="JBGFUD010007488">
    <property type="protein sequence ID" value="MFH4981585.1"/>
    <property type="molecule type" value="Genomic_DNA"/>
</dbReference>
<dbReference type="GO" id="GO:0005576">
    <property type="term" value="C:extracellular region"/>
    <property type="evidence" value="ECO:0007669"/>
    <property type="project" value="UniProtKB-SubCell"/>
</dbReference>
<evidence type="ECO:0000256" key="2">
    <source>
        <dbReference type="ARBA" id="ARBA00010112"/>
    </source>
</evidence>
<evidence type="ECO:0000313" key="7">
    <source>
        <dbReference type="Proteomes" id="UP001608902"/>
    </source>
</evidence>
<comment type="subcellular location">
    <subcellularLocation>
        <location evidence="1">Secreted</location>
    </subcellularLocation>
</comment>
<comment type="caution">
    <text evidence="6">The sequence shown here is derived from an EMBL/GenBank/DDBJ whole genome shotgun (WGS) entry which is preliminary data.</text>
</comment>
<dbReference type="Pfam" id="PF01060">
    <property type="entry name" value="TTR-52"/>
    <property type="match status" value="1"/>
</dbReference>
<keyword evidence="3" id="KW-0964">Secreted</keyword>
<dbReference type="PANTHER" id="PTHR21700:SF118">
    <property type="entry name" value="TRANSTHYRETIN-LIKE FAMILY PROTEIN"/>
    <property type="match status" value="1"/>
</dbReference>
<dbReference type="PANTHER" id="PTHR21700">
    <property type="entry name" value="TRANSTHYRETIN-LIKE FAMILY PROTEIN-RELATED"/>
    <property type="match status" value="1"/>
</dbReference>
<organism evidence="6 7">
    <name type="scientific">Gnathostoma spinigerum</name>
    <dbReference type="NCBI Taxonomy" id="75299"/>
    <lineage>
        <taxon>Eukaryota</taxon>
        <taxon>Metazoa</taxon>
        <taxon>Ecdysozoa</taxon>
        <taxon>Nematoda</taxon>
        <taxon>Chromadorea</taxon>
        <taxon>Rhabditida</taxon>
        <taxon>Spirurina</taxon>
        <taxon>Gnathostomatomorpha</taxon>
        <taxon>Gnathostomatoidea</taxon>
        <taxon>Gnathostomatidae</taxon>
        <taxon>Gnathostoma</taxon>
    </lineage>
</organism>
<sequence length="150" mass="16485">MSLCVTNMLLKVAFFAVFFVVIESAIHTGHQSIRVTGVLRCGASPATNVRVKLWEEDSGPDPDDLMDAGYTDANGHFDLSGGETELSTIEPVLKVYHDCDDGIKPGKRKVSFKLPSSYITSGREPKKTFHIGELNLETIFPGEERKLIVS</sequence>
<name>A0ABD6EZ73_9BILA</name>
<gene>
    <name evidence="6" type="ORF">AB6A40_008294</name>
</gene>
<dbReference type="Proteomes" id="UP001608902">
    <property type="component" value="Unassembled WGS sequence"/>
</dbReference>
<dbReference type="AlphaFoldDB" id="A0ABD6EZ73"/>
<dbReference type="InterPro" id="IPR038479">
    <property type="entry name" value="Transthyretin-like_sf"/>
</dbReference>
<keyword evidence="4 5" id="KW-0732">Signal</keyword>
<keyword evidence="7" id="KW-1185">Reference proteome</keyword>
<evidence type="ECO:0008006" key="8">
    <source>
        <dbReference type="Google" id="ProtNLM"/>
    </source>
</evidence>
<comment type="similarity">
    <text evidence="2">Belongs to the nematode transthyretin-like family.</text>
</comment>
<evidence type="ECO:0000256" key="5">
    <source>
        <dbReference type="SAM" id="SignalP"/>
    </source>
</evidence>
<evidence type="ECO:0000313" key="6">
    <source>
        <dbReference type="EMBL" id="MFH4981585.1"/>
    </source>
</evidence>
<evidence type="ECO:0000256" key="1">
    <source>
        <dbReference type="ARBA" id="ARBA00004613"/>
    </source>
</evidence>
<proteinExistence type="inferred from homology"/>
<evidence type="ECO:0000256" key="3">
    <source>
        <dbReference type="ARBA" id="ARBA00022525"/>
    </source>
</evidence>
<reference evidence="6 7" key="1">
    <citation type="submission" date="2024-08" db="EMBL/GenBank/DDBJ databases">
        <title>Gnathostoma spinigerum genome.</title>
        <authorList>
            <person name="Gonzalez-Bertolin B."/>
            <person name="Monzon S."/>
            <person name="Zaballos A."/>
            <person name="Jimenez P."/>
            <person name="Dekumyoy P."/>
            <person name="Varona S."/>
            <person name="Cuesta I."/>
            <person name="Sumanam S."/>
            <person name="Adisakwattana P."/>
            <person name="Gasser R.B."/>
            <person name="Hernandez-Gonzalez A."/>
            <person name="Young N.D."/>
            <person name="Perteguer M.J."/>
        </authorList>
    </citation>
    <scope>NUCLEOTIDE SEQUENCE [LARGE SCALE GENOMIC DNA]</scope>
    <source>
        <strain evidence="6">AL3</strain>
        <tissue evidence="6">Liver</tissue>
    </source>
</reference>